<dbReference type="SUPFAM" id="SSF82114">
    <property type="entry name" value="Riboflavin kinase-like"/>
    <property type="match status" value="1"/>
</dbReference>
<dbReference type="InterPro" id="IPR015865">
    <property type="entry name" value="Riboflavin_kinase_bac/euk"/>
</dbReference>
<sequence>MKVHKLAYPEKPDTEGIGYSVAAGFFDGIHRGHQQVIGHAAEVARKEGLVPAVMTFDPHPSAVLGNKKDVTYITPLEQKLEILSDMGVGAVFVIRFSKEFASLTPEEFIECYIKGIGARHITTGFDFTFGKFGKGTPDTLRQLANGAYGVSVVGKVEDGGEKVSSTRVRKLLAEGDVQGAAGLLGRPLMTDGIVIEGDKRGRTIGFPTANVRPAEGACLPAPGVYAVFYESEGNRYPGVLNAGFRPTFKDPDKSELSVEVHLIGFEGDLYGRSARIRWMERIREERKFDGIGALKEQIGRDKDQAVKILQEYAGS</sequence>
<dbReference type="PANTHER" id="PTHR22749">
    <property type="entry name" value="RIBOFLAVIN KINASE/FMN ADENYLYLTRANSFERASE"/>
    <property type="match status" value="1"/>
</dbReference>
<evidence type="ECO:0000256" key="3">
    <source>
        <dbReference type="ARBA" id="ARBA00022630"/>
    </source>
</evidence>
<evidence type="ECO:0000256" key="2">
    <source>
        <dbReference type="ARBA" id="ARBA00005201"/>
    </source>
</evidence>
<dbReference type="OrthoDB" id="9803667at2"/>
<dbReference type="InterPro" id="IPR014729">
    <property type="entry name" value="Rossmann-like_a/b/a_fold"/>
</dbReference>
<keyword evidence="3 14" id="KW-0285">Flavoprotein</keyword>
<dbReference type="NCBIfam" id="NF004160">
    <property type="entry name" value="PRK05627.1-3"/>
    <property type="match status" value="1"/>
</dbReference>
<feature type="domain" description="Riboflavin kinase" evidence="15">
    <location>
        <begin position="183"/>
        <end position="310"/>
    </location>
</feature>
<keyword evidence="8 14" id="KW-0418">Kinase</keyword>
<comment type="similarity">
    <text evidence="14">Belongs to the ribF family.</text>
</comment>
<dbReference type="Pfam" id="PF01687">
    <property type="entry name" value="Flavokinase"/>
    <property type="match status" value="1"/>
</dbReference>
<keyword evidence="11" id="KW-0511">Multifunctional enzyme</keyword>
<dbReference type="SMART" id="SM00904">
    <property type="entry name" value="Flavokinase"/>
    <property type="match status" value="1"/>
</dbReference>
<evidence type="ECO:0000256" key="6">
    <source>
        <dbReference type="ARBA" id="ARBA00022695"/>
    </source>
</evidence>
<dbReference type="EMBL" id="FTPL01000001">
    <property type="protein sequence ID" value="SIT67242.1"/>
    <property type="molecule type" value="Genomic_DNA"/>
</dbReference>
<evidence type="ECO:0000256" key="4">
    <source>
        <dbReference type="ARBA" id="ARBA00022643"/>
    </source>
</evidence>
<dbReference type="AlphaFoldDB" id="A0A1U7PLK5"/>
<proteinExistence type="inferred from homology"/>
<dbReference type="FunFam" id="3.40.50.620:FF:000021">
    <property type="entry name" value="Riboflavin biosynthesis protein"/>
    <property type="match status" value="1"/>
</dbReference>
<keyword evidence="10 14" id="KW-0067">ATP-binding</keyword>
<evidence type="ECO:0000313" key="17">
    <source>
        <dbReference type="Proteomes" id="UP000187550"/>
    </source>
</evidence>
<dbReference type="NCBIfam" id="TIGR00083">
    <property type="entry name" value="ribF"/>
    <property type="match status" value="1"/>
</dbReference>
<dbReference type="GO" id="GO:0005524">
    <property type="term" value="F:ATP binding"/>
    <property type="evidence" value="ECO:0007669"/>
    <property type="project" value="UniProtKB-UniRule"/>
</dbReference>
<dbReference type="Gene3D" id="2.40.30.30">
    <property type="entry name" value="Riboflavin kinase-like"/>
    <property type="match status" value="1"/>
</dbReference>
<comment type="catalytic activity">
    <reaction evidence="13 14">
        <text>FMN + ATP + H(+) = FAD + diphosphate</text>
        <dbReference type="Rhea" id="RHEA:17237"/>
        <dbReference type="ChEBI" id="CHEBI:15378"/>
        <dbReference type="ChEBI" id="CHEBI:30616"/>
        <dbReference type="ChEBI" id="CHEBI:33019"/>
        <dbReference type="ChEBI" id="CHEBI:57692"/>
        <dbReference type="ChEBI" id="CHEBI:58210"/>
        <dbReference type="EC" id="2.7.7.2"/>
    </reaction>
</comment>
<evidence type="ECO:0000256" key="7">
    <source>
        <dbReference type="ARBA" id="ARBA00022741"/>
    </source>
</evidence>
<comment type="catalytic activity">
    <reaction evidence="12 14">
        <text>riboflavin + ATP = FMN + ADP + H(+)</text>
        <dbReference type="Rhea" id="RHEA:14357"/>
        <dbReference type="ChEBI" id="CHEBI:15378"/>
        <dbReference type="ChEBI" id="CHEBI:30616"/>
        <dbReference type="ChEBI" id="CHEBI:57986"/>
        <dbReference type="ChEBI" id="CHEBI:58210"/>
        <dbReference type="ChEBI" id="CHEBI:456216"/>
        <dbReference type="EC" id="2.7.1.26"/>
    </reaction>
</comment>
<gene>
    <name evidence="16" type="ORF">SAMN05428946_0184</name>
</gene>
<evidence type="ECO:0000256" key="14">
    <source>
        <dbReference type="PIRNR" id="PIRNR004491"/>
    </source>
</evidence>
<dbReference type="CDD" id="cd02064">
    <property type="entry name" value="FAD_synthetase_N"/>
    <property type="match status" value="1"/>
</dbReference>
<evidence type="ECO:0000256" key="10">
    <source>
        <dbReference type="ARBA" id="ARBA00022840"/>
    </source>
</evidence>
<dbReference type="STRING" id="550447.SAMN05428946_0184"/>
<keyword evidence="5 14" id="KW-0808">Transferase</keyword>
<protein>
    <recommendedName>
        <fullName evidence="14">Riboflavin biosynthesis protein</fullName>
    </recommendedName>
    <domain>
        <recommendedName>
            <fullName evidence="14">Riboflavin kinase</fullName>
            <ecNumber evidence="14">2.7.1.26</ecNumber>
        </recommendedName>
        <alternativeName>
            <fullName evidence="14">Flavokinase</fullName>
        </alternativeName>
    </domain>
    <domain>
        <recommendedName>
            <fullName evidence="14">FMN adenylyltransferase</fullName>
            <ecNumber evidence="14">2.7.7.2</ecNumber>
        </recommendedName>
        <alternativeName>
            <fullName evidence="14">FAD pyrophosphorylase</fullName>
        </alternativeName>
        <alternativeName>
            <fullName evidence="14">FAD synthase</fullName>
        </alternativeName>
    </domain>
</protein>
<evidence type="ECO:0000256" key="11">
    <source>
        <dbReference type="ARBA" id="ARBA00023268"/>
    </source>
</evidence>
<dbReference type="InterPro" id="IPR002606">
    <property type="entry name" value="Riboflavin_kinase_bac"/>
</dbReference>
<dbReference type="UniPathway" id="UPA00277">
    <property type="reaction ID" value="UER00407"/>
</dbReference>
<evidence type="ECO:0000256" key="12">
    <source>
        <dbReference type="ARBA" id="ARBA00047880"/>
    </source>
</evidence>
<dbReference type="UniPathway" id="UPA00276">
    <property type="reaction ID" value="UER00406"/>
</dbReference>
<dbReference type="Pfam" id="PF06574">
    <property type="entry name" value="FAD_syn"/>
    <property type="match status" value="1"/>
</dbReference>
<keyword evidence="7 14" id="KW-0547">Nucleotide-binding</keyword>
<dbReference type="SUPFAM" id="SSF52374">
    <property type="entry name" value="Nucleotidylyl transferase"/>
    <property type="match status" value="1"/>
</dbReference>
<dbReference type="RefSeq" id="WP_076756498.1">
    <property type="nucleotide sequence ID" value="NZ_FTPL01000001.1"/>
</dbReference>
<evidence type="ECO:0000256" key="9">
    <source>
        <dbReference type="ARBA" id="ARBA00022827"/>
    </source>
</evidence>
<dbReference type="GO" id="GO:0006747">
    <property type="term" value="P:FAD biosynthetic process"/>
    <property type="evidence" value="ECO:0007669"/>
    <property type="project" value="UniProtKB-UniRule"/>
</dbReference>
<dbReference type="InterPro" id="IPR023468">
    <property type="entry name" value="Riboflavin_kinase"/>
</dbReference>
<dbReference type="GO" id="GO:0008531">
    <property type="term" value="F:riboflavin kinase activity"/>
    <property type="evidence" value="ECO:0007669"/>
    <property type="project" value="UniProtKB-UniRule"/>
</dbReference>
<name>A0A1U7PLK5_9BACI</name>
<keyword evidence="4 14" id="KW-0288">FMN</keyword>
<dbReference type="Gene3D" id="3.40.50.620">
    <property type="entry name" value="HUPs"/>
    <property type="match status" value="1"/>
</dbReference>
<evidence type="ECO:0000256" key="13">
    <source>
        <dbReference type="ARBA" id="ARBA00049494"/>
    </source>
</evidence>
<evidence type="ECO:0000259" key="15">
    <source>
        <dbReference type="SMART" id="SM00904"/>
    </source>
</evidence>
<comment type="pathway">
    <text evidence="2 14">Cofactor biosynthesis; FMN biosynthesis; FMN from riboflavin (ATP route): step 1/1.</text>
</comment>
<reference evidence="17" key="1">
    <citation type="submission" date="2017-01" db="EMBL/GenBank/DDBJ databases">
        <authorList>
            <person name="Varghese N."/>
            <person name="Submissions S."/>
        </authorList>
    </citation>
    <scope>NUCLEOTIDE SEQUENCE [LARGE SCALE GENOMIC DNA]</scope>
    <source>
        <strain evidence="17">MNA4</strain>
    </source>
</reference>
<keyword evidence="9 14" id="KW-0274">FAD</keyword>
<evidence type="ECO:0000256" key="5">
    <source>
        <dbReference type="ARBA" id="ARBA00022679"/>
    </source>
</evidence>
<evidence type="ECO:0000256" key="8">
    <source>
        <dbReference type="ARBA" id="ARBA00022777"/>
    </source>
</evidence>
<organism evidence="16 17">
    <name type="scientific">Edaphobacillus lindanitolerans</name>
    <dbReference type="NCBI Taxonomy" id="550447"/>
    <lineage>
        <taxon>Bacteria</taxon>
        <taxon>Bacillati</taxon>
        <taxon>Bacillota</taxon>
        <taxon>Bacilli</taxon>
        <taxon>Bacillales</taxon>
        <taxon>Bacillaceae</taxon>
        <taxon>Edaphobacillus</taxon>
    </lineage>
</organism>
<dbReference type="EC" id="2.7.1.26" evidence="14"/>
<dbReference type="EC" id="2.7.7.2" evidence="14"/>
<keyword evidence="17" id="KW-1185">Reference proteome</keyword>
<dbReference type="GO" id="GO:0009231">
    <property type="term" value="P:riboflavin biosynthetic process"/>
    <property type="evidence" value="ECO:0007669"/>
    <property type="project" value="InterPro"/>
</dbReference>
<dbReference type="InterPro" id="IPR023465">
    <property type="entry name" value="Riboflavin_kinase_dom_sf"/>
</dbReference>
<dbReference type="PANTHER" id="PTHR22749:SF6">
    <property type="entry name" value="RIBOFLAVIN KINASE"/>
    <property type="match status" value="1"/>
</dbReference>
<evidence type="ECO:0000313" key="16">
    <source>
        <dbReference type="EMBL" id="SIT67242.1"/>
    </source>
</evidence>
<dbReference type="Proteomes" id="UP000187550">
    <property type="component" value="Unassembled WGS sequence"/>
</dbReference>
<dbReference type="GO" id="GO:0003919">
    <property type="term" value="F:FMN adenylyltransferase activity"/>
    <property type="evidence" value="ECO:0007669"/>
    <property type="project" value="UniProtKB-UniRule"/>
</dbReference>
<keyword evidence="6 14" id="KW-0548">Nucleotidyltransferase</keyword>
<evidence type="ECO:0000256" key="1">
    <source>
        <dbReference type="ARBA" id="ARBA00004726"/>
    </source>
</evidence>
<dbReference type="PIRSF" id="PIRSF004491">
    <property type="entry name" value="FAD_Synth"/>
    <property type="match status" value="1"/>
</dbReference>
<comment type="pathway">
    <text evidence="1 14">Cofactor biosynthesis; FAD biosynthesis; FAD from FMN: step 1/1.</text>
</comment>
<dbReference type="InterPro" id="IPR015864">
    <property type="entry name" value="FAD_synthase"/>
</dbReference>
<dbReference type="GO" id="GO:0009398">
    <property type="term" value="P:FMN biosynthetic process"/>
    <property type="evidence" value="ECO:0007669"/>
    <property type="project" value="UniProtKB-UniRule"/>
</dbReference>
<accession>A0A1U7PLK5</accession>